<dbReference type="InterPro" id="IPR001680">
    <property type="entry name" value="WD40_rpt"/>
</dbReference>
<dbReference type="Gene3D" id="3.40.50.300">
    <property type="entry name" value="P-loop containing nucleotide triphosphate hydrolases"/>
    <property type="match status" value="1"/>
</dbReference>
<sequence>MSLPEHPRLRKRDRAKQWLRDLGSRDPSPAPSRTGTPSGAFQDPPVATPPEEEVRSLPETLHAATAEGREDVHKTPLISTVGDGQTRGDLGKKSPFYEGAKRIAMDCHQIIKRIQPLLADTPFVIPVNVLLAVAAVVEDVGTLRDSTQRALDHVKDCLEIIDGARGETNDAGFRLRIEDFFQALATRVEELEKIGNASKWKKVVESSEMQSTVDELLQEINNKLQTFQLSVGLSIKKDTKNAMDLLLAKHWFRAPTAIFNGDARLLSLNDQSVAEEVPKRSGCTQGTRLGVLGKIADWINDTASPPIFWLAGPAGTGKSTIAYSVCERFSKPNVHGAQPYLAASFFCSRQSPTLRLLGNVIPTLAYQLARRSPSFARALESDPIKVYTPSSQMTELFVKPWQDFSNTRAAQSPPLLVVVDALDEIEGQDGITFLKDLVTATNNAQDGLRGLKILVTSRPHSDIRDLAHSFPIDNIYHLETIDEDDARNDIETFFRDKFQGIDQWGRNELDTLLDRADGLFIYAATIWRQVVPNSSNPPTCKKLQTITQRIAADGDRFSGGGMDSLYQQIVEEAIGVAGISREEALAVVHSVILAQRPLSLREIDQLAGVDDFEGVHRTIKSLHAVIQVSDNGHIFTYHKSFPDFMLDANRSPGITCARSLTHGTFAQTCIDTMLKSLSFNMCNLPSSYLFDNEVIDIQERIEEGILGVNALEYSCRFWMSHVRSSVLNKTLSAKVSTFARDKILYWIEAMNLLGARSECWANVSHLVQWCQTSQLSPELLKHVTSVMKLSKLYLHSPACQSTPHLYISALAMEMCRGNDFSHAWMEQYSQLPEVQFRGNCGALSTIFVNAPVLSVAFSPDGTQVVSDSWDNSVRIWDASTGEEKHKLNGHTGTVYSVAFSSDGTQVVSGSSDNSLRIWDTSTGEEKHKLNGHTGAVNSVAFSPDGRQVVSGSSDNSLRIWDTLTGEEQRKLDSHTGTVYSVAFSPDGTQVVSGSWDTSVRIWDASTGEEKNKLNGHTGPVDSVAFSPDGPQSIPYYDNQGSSSWDTFSSRMIGNNINEWSSADTAGWILDTCTPNPYRLIWLPPYICDVLGSSRCLRTISLLGSATLDFSSAHLGTEWAQCYTPPT</sequence>
<dbReference type="InterPro" id="IPR019775">
    <property type="entry name" value="WD40_repeat_CS"/>
</dbReference>
<dbReference type="PROSITE" id="PS50082">
    <property type="entry name" value="WD_REPEATS_2"/>
    <property type="match status" value="4"/>
</dbReference>
<reference evidence="6 7" key="1">
    <citation type="journal article" date="2019" name="Nat. Ecol. Evol.">
        <title>Megaphylogeny resolves global patterns of mushroom evolution.</title>
        <authorList>
            <person name="Varga T."/>
            <person name="Krizsan K."/>
            <person name="Foldi C."/>
            <person name="Dima B."/>
            <person name="Sanchez-Garcia M."/>
            <person name="Sanchez-Ramirez S."/>
            <person name="Szollosi G.J."/>
            <person name="Szarkandi J.G."/>
            <person name="Papp V."/>
            <person name="Albert L."/>
            <person name="Andreopoulos W."/>
            <person name="Angelini C."/>
            <person name="Antonin V."/>
            <person name="Barry K.W."/>
            <person name="Bougher N.L."/>
            <person name="Buchanan P."/>
            <person name="Buyck B."/>
            <person name="Bense V."/>
            <person name="Catcheside P."/>
            <person name="Chovatia M."/>
            <person name="Cooper J."/>
            <person name="Damon W."/>
            <person name="Desjardin D."/>
            <person name="Finy P."/>
            <person name="Geml J."/>
            <person name="Haridas S."/>
            <person name="Hughes K."/>
            <person name="Justo A."/>
            <person name="Karasinski D."/>
            <person name="Kautmanova I."/>
            <person name="Kiss B."/>
            <person name="Kocsube S."/>
            <person name="Kotiranta H."/>
            <person name="LaButti K.M."/>
            <person name="Lechner B.E."/>
            <person name="Liimatainen K."/>
            <person name="Lipzen A."/>
            <person name="Lukacs Z."/>
            <person name="Mihaltcheva S."/>
            <person name="Morgado L.N."/>
            <person name="Niskanen T."/>
            <person name="Noordeloos M.E."/>
            <person name="Ohm R.A."/>
            <person name="Ortiz-Santana B."/>
            <person name="Ovrebo C."/>
            <person name="Racz N."/>
            <person name="Riley R."/>
            <person name="Savchenko A."/>
            <person name="Shiryaev A."/>
            <person name="Soop K."/>
            <person name="Spirin V."/>
            <person name="Szebenyi C."/>
            <person name="Tomsovsky M."/>
            <person name="Tulloss R.E."/>
            <person name="Uehling J."/>
            <person name="Grigoriev I.V."/>
            <person name="Vagvolgyi C."/>
            <person name="Papp T."/>
            <person name="Martin F.M."/>
            <person name="Miettinen O."/>
            <person name="Hibbett D.S."/>
            <person name="Nagy L.G."/>
        </authorList>
    </citation>
    <scope>NUCLEOTIDE SEQUENCE [LARGE SCALE GENOMIC DNA]</scope>
    <source>
        <strain evidence="6 7">CBS 309.79</strain>
    </source>
</reference>
<feature type="repeat" description="WD" evidence="3">
    <location>
        <begin position="929"/>
        <end position="970"/>
    </location>
</feature>
<keyword evidence="7" id="KW-1185">Reference proteome</keyword>
<dbReference type="PRINTS" id="PR00320">
    <property type="entry name" value="GPROTEINBRPT"/>
</dbReference>
<dbReference type="InterPro" id="IPR011047">
    <property type="entry name" value="Quinoprotein_ADH-like_sf"/>
</dbReference>
<dbReference type="PANTHER" id="PTHR44129">
    <property type="entry name" value="WD REPEAT-CONTAINING PROTEIN POP1"/>
    <property type="match status" value="1"/>
</dbReference>
<dbReference type="SUPFAM" id="SSF50998">
    <property type="entry name" value="Quinoprotein alcohol dehydrogenase-like"/>
    <property type="match status" value="1"/>
</dbReference>
<keyword evidence="2" id="KW-0677">Repeat</keyword>
<proteinExistence type="predicted"/>
<evidence type="ECO:0000259" key="5">
    <source>
        <dbReference type="Pfam" id="PF24883"/>
    </source>
</evidence>
<dbReference type="InterPro" id="IPR020472">
    <property type="entry name" value="WD40_PAC1"/>
</dbReference>
<dbReference type="CDD" id="cd21037">
    <property type="entry name" value="MLKL_NTD"/>
    <property type="match status" value="1"/>
</dbReference>
<dbReference type="SMART" id="SM00320">
    <property type="entry name" value="WD40"/>
    <property type="match status" value="5"/>
</dbReference>
<dbReference type="Proteomes" id="UP000305067">
    <property type="component" value="Unassembled WGS sequence"/>
</dbReference>
<feature type="repeat" description="WD" evidence="3">
    <location>
        <begin position="887"/>
        <end position="928"/>
    </location>
</feature>
<dbReference type="STRING" id="1884261.A0A5C3QHW6"/>
<dbReference type="SMART" id="SM00564">
    <property type="entry name" value="PQQ"/>
    <property type="match status" value="4"/>
</dbReference>
<feature type="compositionally biased region" description="Basic and acidic residues" evidence="4">
    <location>
        <begin position="15"/>
        <end position="24"/>
    </location>
</feature>
<dbReference type="InterPro" id="IPR050349">
    <property type="entry name" value="WD_LIS1/nudF_dynein_reg"/>
</dbReference>
<dbReference type="InterPro" id="IPR027417">
    <property type="entry name" value="P-loop_NTPase"/>
</dbReference>
<gene>
    <name evidence="6" type="ORF">BDV98DRAFT_548131</name>
</gene>
<evidence type="ECO:0000256" key="4">
    <source>
        <dbReference type="SAM" id="MobiDB-lite"/>
    </source>
</evidence>
<dbReference type="OrthoDB" id="3269932at2759"/>
<dbReference type="SUPFAM" id="SSF52540">
    <property type="entry name" value="P-loop containing nucleoside triphosphate hydrolases"/>
    <property type="match status" value="1"/>
</dbReference>
<dbReference type="Pfam" id="PF00400">
    <property type="entry name" value="WD40"/>
    <property type="match status" value="5"/>
</dbReference>
<dbReference type="InterPro" id="IPR056884">
    <property type="entry name" value="NPHP3-like_N"/>
</dbReference>
<evidence type="ECO:0000256" key="1">
    <source>
        <dbReference type="ARBA" id="ARBA00022574"/>
    </source>
</evidence>
<accession>A0A5C3QHW6</accession>
<dbReference type="CDD" id="cd00200">
    <property type="entry name" value="WD40"/>
    <property type="match status" value="1"/>
</dbReference>
<dbReference type="AlphaFoldDB" id="A0A5C3QHW6"/>
<dbReference type="InterPro" id="IPR059179">
    <property type="entry name" value="MLKL-like_MCAfunc"/>
</dbReference>
<evidence type="ECO:0000313" key="6">
    <source>
        <dbReference type="EMBL" id="TFL01576.1"/>
    </source>
</evidence>
<protein>
    <recommendedName>
        <fullName evidence="5">Nephrocystin 3-like N-terminal domain-containing protein</fullName>
    </recommendedName>
</protein>
<dbReference type="Pfam" id="PF24883">
    <property type="entry name" value="NPHP3_N"/>
    <property type="match status" value="1"/>
</dbReference>
<evidence type="ECO:0000313" key="7">
    <source>
        <dbReference type="Proteomes" id="UP000305067"/>
    </source>
</evidence>
<dbReference type="Gene3D" id="2.130.10.10">
    <property type="entry name" value="YVTN repeat-like/Quinoprotein amine dehydrogenase"/>
    <property type="match status" value="2"/>
</dbReference>
<dbReference type="InterPro" id="IPR018391">
    <property type="entry name" value="PQQ_b-propeller_rpt"/>
</dbReference>
<evidence type="ECO:0000256" key="3">
    <source>
        <dbReference type="PROSITE-ProRule" id="PRU00221"/>
    </source>
</evidence>
<dbReference type="InterPro" id="IPR015943">
    <property type="entry name" value="WD40/YVTN_repeat-like_dom_sf"/>
</dbReference>
<evidence type="ECO:0000256" key="2">
    <source>
        <dbReference type="ARBA" id="ARBA00022737"/>
    </source>
</evidence>
<dbReference type="EMBL" id="ML178824">
    <property type="protein sequence ID" value="TFL01576.1"/>
    <property type="molecule type" value="Genomic_DNA"/>
</dbReference>
<dbReference type="PROSITE" id="PS00678">
    <property type="entry name" value="WD_REPEATS_1"/>
    <property type="match status" value="2"/>
</dbReference>
<name>A0A5C3QHW6_9AGAR</name>
<feature type="domain" description="Nephrocystin 3-like N-terminal" evidence="5">
    <location>
        <begin position="295"/>
        <end position="458"/>
    </location>
</feature>
<feature type="region of interest" description="Disordered" evidence="4">
    <location>
        <begin position="1"/>
        <end position="92"/>
    </location>
</feature>
<feature type="repeat" description="WD" evidence="3">
    <location>
        <begin position="852"/>
        <end position="886"/>
    </location>
</feature>
<feature type="repeat" description="WD" evidence="3">
    <location>
        <begin position="971"/>
        <end position="1012"/>
    </location>
</feature>
<keyword evidence="1 3" id="KW-0853">WD repeat</keyword>
<organism evidence="6 7">
    <name type="scientific">Pterulicium gracile</name>
    <dbReference type="NCBI Taxonomy" id="1884261"/>
    <lineage>
        <taxon>Eukaryota</taxon>
        <taxon>Fungi</taxon>
        <taxon>Dikarya</taxon>
        <taxon>Basidiomycota</taxon>
        <taxon>Agaricomycotina</taxon>
        <taxon>Agaricomycetes</taxon>
        <taxon>Agaricomycetidae</taxon>
        <taxon>Agaricales</taxon>
        <taxon>Pleurotineae</taxon>
        <taxon>Pterulaceae</taxon>
        <taxon>Pterulicium</taxon>
    </lineage>
</organism>
<dbReference type="PROSITE" id="PS50294">
    <property type="entry name" value="WD_REPEATS_REGION"/>
    <property type="match status" value="4"/>
</dbReference>